<evidence type="ECO:0000256" key="6">
    <source>
        <dbReference type="SAM" id="Phobius"/>
    </source>
</evidence>
<gene>
    <name evidence="8" type="ORF">FHS65_000424</name>
</gene>
<evidence type="ECO:0000256" key="2">
    <source>
        <dbReference type="ARBA" id="ARBA00022692"/>
    </source>
</evidence>
<dbReference type="InterPro" id="IPR043203">
    <property type="entry name" value="VGCC_Ca_Na"/>
</dbReference>
<feature type="transmembrane region" description="Helical" evidence="6">
    <location>
        <begin position="120"/>
        <end position="143"/>
    </location>
</feature>
<sequence length="283" mass="31455">MDRLRQIVTSPRTERFILALIILNAITLGLETSAWVMDRVGPVLLVLDKIVLAIFVVEVVARIAVHRLAFFKDPWSLFDFGVVAIALVPAAGPFSVLRALRILRVLRMITIVPSLKRVVGALISALPGMGSIVLLMGLIFYVASVMATKLFGADFPQWFGSIPASAYSLFQIMTLESWSMGIVRPVMEVHPYAWLFFVPFILCTTFTMLNLFIGIVVNAMQAEHEEEAKAERRKLEEDLRLASEERQQAHAEDVADMAALRGELAELRRAMTDLSTSLTGRPG</sequence>
<evidence type="ECO:0000256" key="4">
    <source>
        <dbReference type="ARBA" id="ARBA00023136"/>
    </source>
</evidence>
<keyword evidence="8" id="KW-0406">Ion transport</keyword>
<dbReference type="RefSeq" id="WP_123286684.1">
    <property type="nucleotide sequence ID" value="NZ_JACIJB010000001.1"/>
</dbReference>
<organism evidence="8 9">
    <name type="scientific">Brevundimonas halotolerans</name>
    <dbReference type="NCBI Taxonomy" id="69670"/>
    <lineage>
        <taxon>Bacteria</taxon>
        <taxon>Pseudomonadati</taxon>
        <taxon>Pseudomonadota</taxon>
        <taxon>Alphaproteobacteria</taxon>
        <taxon>Caulobacterales</taxon>
        <taxon>Caulobacteraceae</taxon>
        <taxon>Brevundimonas</taxon>
    </lineage>
</organism>
<keyword evidence="4 6" id="KW-0472">Membrane</keyword>
<evidence type="ECO:0000259" key="7">
    <source>
        <dbReference type="Pfam" id="PF00520"/>
    </source>
</evidence>
<comment type="caution">
    <text evidence="8">The sequence shown here is derived from an EMBL/GenBank/DDBJ whole genome shotgun (WGS) entry which is preliminary data.</text>
</comment>
<name>A0A7W9E6B6_9CAUL</name>
<evidence type="ECO:0000256" key="3">
    <source>
        <dbReference type="ARBA" id="ARBA00022989"/>
    </source>
</evidence>
<dbReference type="PANTHER" id="PTHR10037:SF62">
    <property type="entry name" value="SODIUM CHANNEL PROTEIN 60E"/>
    <property type="match status" value="1"/>
</dbReference>
<evidence type="ECO:0000313" key="9">
    <source>
        <dbReference type="Proteomes" id="UP000548978"/>
    </source>
</evidence>
<dbReference type="InterPro" id="IPR005821">
    <property type="entry name" value="Ion_trans_dom"/>
</dbReference>
<dbReference type="SUPFAM" id="SSF81324">
    <property type="entry name" value="Voltage-gated potassium channels"/>
    <property type="match status" value="1"/>
</dbReference>
<dbReference type="PANTHER" id="PTHR10037">
    <property type="entry name" value="VOLTAGE-GATED CATION CHANNEL CALCIUM AND SODIUM"/>
    <property type="match status" value="1"/>
</dbReference>
<dbReference type="Gene3D" id="1.10.287.70">
    <property type="match status" value="1"/>
</dbReference>
<feature type="coiled-coil region" evidence="5">
    <location>
        <begin position="218"/>
        <end position="277"/>
    </location>
</feature>
<keyword evidence="9" id="KW-1185">Reference proteome</keyword>
<protein>
    <submittedName>
        <fullName evidence="8">Voltage-gated sodium channel</fullName>
    </submittedName>
</protein>
<feature type="transmembrane region" description="Helical" evidence="6">
    <location>
        <begin position="193"/>
        <end position="217"/>
    </location>
</feature>
<feature type="domain" description="Ion transport" evidence="7">
    <location>
        <begin position="13"/>
        <end position="226"/>
    </location>
</feature>
<comment type="subcellular location">
    <subcellularLocation>
        <location evidence="1">Membrane</location>
        <topology evidence="1">Multi-pass membrane protein</topology>
    </subcellularLocation>
</comment>
<evidence type="ECO:0000313" key="8">
    <source>
        <dbReference type="EMBL" id="MBB5659706.1"/>
    </source>
</evidence>
<dbReference type="GO" id="GO:0005248">
    <property type="term" value="F:voltage-gated sodium channel activity"/>
    <property type="evidence" value="ECO:0007669"/>
    <property type="project" value="TreeGrafter"/>
</dbReference>
<keyword evidence="2 6" id="KW-0812">Transmembrane</keyword>
<feature type="transmembrane region" description="Helical" evidence="6">
    <location>
        <begin position="43"/>
        <end position="65"/>
    </location>
</feature>
<keyword evidence="8" id="KW-0813">Transport</keyword>
<dbReference type="GO" id="GO:0001518">
    <property type="term" value="C:voltage-gated sodium channel complex"/>
    <property type="evidence" value="ECO:0007669"/>
    <property type="project" value="TreeGrafter"/>
</dbReference>
<dbReference type="AlphaFoldDB" id="A0A7W9E6B6"/>
<proteinExistence type="predicted"/>
<keyword evidence="8" id="KW-0407">Ion channel</keyword>
<keyword evidence="3 6" id="KW-1133">Transmembrane helix</keyword>
<accession>A0A7W9E6B6</accession>
<dbReference type="Gene3D" id="1.20.120.350">
    <property type="entry name" value="Voltage-gated potassium channels. Chain C"/>
    <property type="match status" value="1"/>
</dbReference>
<feature type="transmembrane region" description="Helical" evidence="6">
    <location>
        <begin position="16"/>
        <end position="37"/>
    </location>
</feature>
<evidence type="ECO:0000256" key="5">
    <source>
        <dbReference type="SAM" id="Coils"/>
    </source>
</evidence>
<dbReference type="InterPro" id="IPR027359">
    <property type="entry name" value="Volt_channel_dom_sf"/>
</dbReference>
<dbReference type="Proteomes" id="UP000548978">
    <property type="component" value="Unassembled WGS sequence"/>
</dbReference>
<dbReference type="EMBL" id="JACIJB010000001">
    <property type="protein sequence ID" value="MBB5659706.1"/>
    <property type="molecule type" value="Genomic_DNA"/>
</dbReference>
<feature type="transmembrane region" description="Helical" evidence="6">
    <location>
        <begin position="77"/>
        <end position="100"/>
    </location>
</feature>
<reference evidence="8 9" key="1">
    <citation type="submission" date="2020-08" db="EMBL/GenBank/DDBJ databases">
        <title>Genomic Encyclopedia of Type Strains, Phase IV (KMG-IV): sequencing the most valuable type-strain genomes for metagenomic binning, comparative biology and taxonomic classification.</title>
        <authorList>
            <person name="Goeker M."/>
        </authorList>
    </citation>
    <scope>NUCLEOTIDE SEQUENCE [LARGE SCALE GENOMIC DNA]</scope>
    <source>
        <strain evidence="8 9">DSM 24448</strain>
    </source>
</reference>
<dbReference type="OrthoDB" id="5297065at2"/>
<dbReference type="Pfam" id="PF00520">
    <property type="entry name" value="Ion_trans"/>
    <property type="match status" value="1"/>
</dbReference>
<evidence type="ECO:0000256" key="1">
    <source>
        <dbReference type="ARBA" id="ARBA00004141"/>
    </source>
</evidence>
<keyword evidence="5" id="KW-0175">Coiled coil</keyword>